<evidence type="ECO:0000256" key="3">
    <source>
        <dbReference type="ARBA" id="ARBA00022603"/>
    </source>
</evidence>
<dbReference type="PROSITE" id="PS01296">
    <property type="entry name" value="RSMI"/>
    <property type="match status" value="1"/>
</dbReference>
<comment type="similarity">
    <text evidence="6">Belongs to the methyltransferase superfamily. RsmI family.</text>
</comment>
<dbReference type="GO" id="GO:0070677">
    <property type="term" value="F:rRNA (cytosine-2'-O-)-methyltransferase activity"/>
    <property type="evidence" value="ECO:0007669"/>
    <property type="project" value="UniProtKB-UniRule"/>
</dbReference>
<dbReference type="EC" id="2.1.1.198" evidence="6"/>
<dbReference type="NCBIfam" id="TIGR00096">
    <property type="entry name" value="16S rRNA (cytidine(1402)-2'-O)-methyltransferase"/>
    <property type="match status" value="1"/>
</dbReference>
<evidence type="ECO:0000259" key="7">
    <source>
        <dbReference type="Pfam" id="PF00590"/>
    </source>
</evidence>
<evidence type="ECO:0000256" key="6">
    <source>
        <dbReference type="HAMAP-Rule" id="MF_01877"/>
    </source>
</evidence>
<gene>
    <name evidence="6" type="primary">rsmI</name>
    <name evidence="8" type="ORF">A3J64_00755</name>
</gene>
<evidence type="ECO:0000313" key="9">
    <source>
        <dbReference type="Proteomes" id="UP000177061"/>
    </source>
</evidence>
<sequence>MTFMSKFYVAATPIGNLKDISFRVLEVLKEADLILCEDTRTTKRLLERYKISKPCLSYHQHSRLNKINYILDQLNQGRNLILVSDAGTPGISDPGSRLIKQIVEKLGGQVQIIPLPGPSALTTALSISGFSVDKFIFLGFPPSKKKRNKFFEEAVHSKYTVIFYESPHRILKTLQELSVIASEAKQSRGKQFSTGLLRFARNDDRRIVLCRELTKKFETVYRGDIKEIISQLQKDKIRGEFVVVVGRK</sequence>
<evidence type="ECO:0000256" key="1">
    <source>
        <dbReference type="ARBA" id="ARBA00022490"/>
    </source>
</evidence>
<dbReference type="GO" id="GO:0005737">
    <property type="term" value="C:cytoplasm"/>
    <property type="evidence" value="ECO:0007669"/>
    <property type="project" value="UniProtKB-SubCell"/>
</dbReference>
<comment type="subcellular location">
    <subcellularLocation>
        <location evidence="6">Cytoplasm</location>
    </subcellularLocation>
</comment>
<dbReference type="SUPFAM" id="SSF53790">
    <property type="entry name" value="Tetrapyrrole methylase"/>
    <property type="match status" value="1"/>
</dbReference>
<dbReference type="CDD" id="cd11648">
    <property type="entry name" value="RsmI"/>
    <property type="match status" value="1"/>
</dbReference>
<dbReference type="PIRSF" id="PIRSF005917">
    <property type="entry name" value="MTase_YraL"/>
    <property type="match status" value="1"/>
</dbReference>
<evidence type="ECO:0000256" key="4">
    <source>
        <dbReference type="ARBA" id="ARBA00022679"/>
    </source>
</evidence>
<dbReference type="InterPro" id="IPR018063">
    <property type="entry name" value="SAM_MeTrfase_RsmI_CS"/>
</dbReference>
<comment type="catalytic activity">
    <reaction evidence="6">
        <text>cytidine(1402) in 16S rRNA + S-adenosyl-L-methionine = 2'-O-methylcytidine(1402) in 16S rRNA + S-adenosyl-L-homocysteine + H(+)</text>
        <dbReference type="Rhea" id="RHEA:42924"/>
        <dbReference type="Rhea" id="RHEA-COMP:10285"/>
        <dbReference type="Rhea" id="RHEA-COMP:10286"/>
        <dbReference type="ChEBI" id="CHEBI:15378"/>
        <dbReference type="ChEBI" id="CHEBI:57856"/>
        <dbReference type="ChEBI" id="CHEBI:59789"/>
        <dbReference type="ChEBI" id="CHEBI:74495"/>
        <dbReference type="ChEBI" id="CHEBI:82748"/>
        <dbReference type="EC" id="2.1.1.198"/>
    </reaction>
</comment>
<accession>A0A1G2FHG5</accession>
<reference evidence="8 9" key="1">
    <citation type="journal article" date="2016" name="Nat. Commun.">
        <title>Thousands of microbial genomes shed light on interconnected biogeochemical processes in an aquifer system.</title>
        <authorList>
            <person name="Anantharaman K."/>
            <person name="Brown C.T."/>
            <person name="Hug L.A."/>
            <person name="Sharon I."/>
            <person name="Castelle C.J."/>
            <person name="Probst A.J."/>
            <person name="Thomas B.C."/>
            <person name="Singh A."/>
            <person name="Wilkins M.J."/>
            <person name="Karaoz U."/>
            <person name="Brodie E.L."/>
            <person name="Williams K.H."/>
            <person name="Hubbard S.S."/>
            <person name="Banfield J.F."/>
        </authorList>
    </citation>
    <scope>NUCLEOTIDE SEQUENCE [LARGE SCALE GENOMIC DNA]</scope>
</reference>
<dbReference type="Pfam" id="PF00590">
    <property type="entry name" value="TP_methylase"/>
    <property type="match status" value="1"/>
</dbReference>
<keyword evidence="3 6" id="KW-0489">Methyltransferase</keyword>
<protein>
    <recommendedName>
        <fullName evidence="6">Ribosomal RNA small subunit methyltransferase I</fullName>
        <ecNumber evidence="6">2.1.1.198</ecNumber>
    </recommendedName>
    <alternativeName>
        <fullName evidence="6">16S rRNA 2'-O-ribose C1402 methyltransferase</fullName>
    </alternativeName>
    <alternativeName>
        <fullName evidence="6">rRNA (cytidine-2'-O-)-methyltransferase RsmI</fullName>
    </alternativeName>
</protein>
<dbReference type="STRING" id="1801997.A3J64_00755"/>
<keyword evidence="1 6" id="KW-0963">Cytoplasm</keyword>
<keyword evidence="4 6" id="KW-0808">Transferase</keyword>
<dbReference type="EMBL" id="MHNB01000007">
    <property type="protein sequence ID" value="OGZ37505.1"/>
    <property type="molecule type" value="Genomic_DNA"/>
</dbReference>
<comment type="caution">
    <text evidence="8">The sequence shown here is derived from an EMBL/GenBank/DDBJ whole genome shotgun (WGS) entry which is preliminary data.</text>
</comment>
<name>A0A1G2FHG5_9BACT</name>
<proteinExistence type="inferred from homology"/>
<evidence type="ECO:0000256" key="5">
    <source>
        <dbReference type="ARBA" id="ARBA00022691"/>
    </source>
</evidence>
<dbReference type="FunFam" id="3.40.1010.10:FF:000007">
    <property type="entry name" value="Ribosomal RNA small subunit methyltransferase I"/>
    <property type="match status" value="1"/>
</dbReference>
<evidence type="ECO:0000256" key="2">
    <source>
        <dbReference type="ARBA" id="ARBA00022552"/>
    </source>
</evidence>
<dbReference type="InterPro" id="IPR000878">
    <property type="entry name" value="4pyrrol_Mease"/>
</dbReference>
<comment type="function">
    <text evidence="6">Catalyzes the 2'-O-methylation of the ribose of cytidine 1402 (C1402) in 16S rRNA.</text>
</comment>
<dbReference type="Gene3D" id="3.40.1010.10">
    <property type="entry name" value="Cobalt-precorrin-4 Transmethylase, Domain 1"/>
    <property type="match status" value="1"/>
</dbReference>
<dbReference type="PANTHER" id="PTHR46111:SF1">
    <property type="entry name" value="RIBOSOMAL RNA SMALL SUBUNIT METHYLTRANSFERASE I"/>
    <property type="match status" value="1"/>
</dbReference>
<keyword evidence="2 6" id="KW-0698">rRNA processing</keyword>
<dbReference type="Proteomes" id="UP000177061">
    <property type="component" value="Unassembled WGS sequence"/>
</dbReference>
<organism evidence="8 9">
    <name type="scientific">Candidatus Portnoybacteria bacterium RIFCSPHIGHO2_12_FULL_38_9</name>
    <dbReference type="NCBI Taxonomy" id="1801997"/>
    <lineage>
        <taxon>Bacteria</taxon>
        <taxon>Candidatus Portnoyibacteriota</taxon>
    </lineage>
</organism>
<feature type="domain" description="Tetrapyrrole methylase" evidence="7">
    <location>
        <begin position="6"/>
        <end position="228"/>
    </location>
</feature>
<dbReference type="AlphaFoldDB" id="A0A1G2FHG5"/>
<dbReference type="InterPro" id="IPR014776">
    <property type="entry name" value="4pyrrole_Mease_sub2"/>
</dbReference>
<dbReference type="HAMAP" id="MF_01877">
    <property type="entry name" value="16SrRNA_methyltr_I"/>
    <property type="match status" value="1"/>
</dbReference>
<dbReference type="Gene3D" id="3.30.950.10">
    <property type="entry name" value="Methyltransferase, Cobalt-precorrin-4 Transmethylase, Domain 2"/>
    <property type="match status" value="1"/>
</dbReference>
<dbReference type="InterPro" id="IPR008189">
    <property type="entry name" value="rRNA_ssu_MeTfrase_I"/>
</dbReference>
<dbReference type="PANTHER" id="PTHR46111">
    <property type="entry name" value="RIBOSOMAL RNA SMALL SUBUNIT METHYLTRANSFERASE I"/>
    <property type="match status" value="1"/>
</dbReference>
<dbReference type="InterPro" id="IPR014777">
    <property type="entry name" value="4pyrrole_Mease_sub1"/>
</dbReference>
<keyword evidence="5 6" id="KW-0949">S-adenosyl-L-methionine</keyword>
<dbReference type="InterPro" id="IPR035996">
    <property type="entry name" value="4pyrrol_Methylase_sf"/>
</dbReference>
<evidence type="ECO:0000313" key="8">
    <source>
        <dbReference type="EMBL" id="OGZ37505.1"/>
    </source>
</evidence>